<dbReference type="OrthoDB" id="224742at2"/>
<keyword evidence="12" id="KW-1185">Reference proteome</keyword>
<organism evidence="11 12">
    <name type="scientific">Maioricimonas rarisocia</name>
    <dbReference type="NCBI Taxonomy" id="2528026"/>
    <lineage>
        <taxon>Bacteria</taxon>
        <taxon>Pseudomonadati</taxon>
        <taxon>Planctomycetota</taxon>
        <taxon>Planctomycetia</taxon>
        <taxon>Planctomycetales</taxon>
        <taxon>Planctomycetaceae</taxon>
        <taxon>Maioricimonas</taxon>
    </lineage>
</organism>
<evidence type="ECO:0000259" key="7">
    <source>
        <dbReference type="PROSITE" id="PS50109"/>
    </source>
</evidence>
<evidence type="ECO:0000256" key="1">
    <source>
        <dbReference type="ARBA" id="ARBA00000085"/>
    </source>
</evidence>
<evidence type="ECO:0000313" key="11">
    <source>
        <dbReference type="EMBL" id="QDU38483.1"/>
    </source>
</evidence>
<dbReference type="CDD" id="cd16922">
    <property type="entry name" value="HATPase_EvgS-ArcB-TorS-like"/>
    <property type="match status" value="1"/>
</dbReference>
<dbReference type="InterPro" id="IPR035965">
    <property type="entry name" value="PAS-like_dom_sf"/>
</dbReference>
<evidence type="ECO:0000256" key="6">
    <source>
        <dbReference type="PROSITE-ProRule" id="PRU00169"/>
    </source>
</evidence>
<dbReference type="InterPro" id="IPR005467">
    <property type="entry name" value="His_kinase_dom"/>
</dbReference>
<dbReference type="GO" id="GO:0005886">
    <property type="term" value="C:plasma membrane"/>
    <property type="evidence" value="ECO:0007669"/>
    <property type="project" value="TreeGrafter"/>
</dbReference>
<dbReference type="InterPro" id="IPR001610">
    <property type="entry name" value="PAC"/>
</dbReference>
<gene>
    <name evidence="11" type="primary">luxQ_6</name>
    <name evidence="11" type="ORF">Mal4_28110</name>
</gene>
<keyword evidence="4 11" id="KW-0808">Transferase</keyword>
<dbReference type="InterPro" id="IPR000014">
    <property type="entry name" value="PAS"/>
</dbReference>
<dbReference type="PANTHER" id="PTHR43047:SF72">
    <property type="entry name" value="OSMOSENSING HISTIDINE PROTEIN KINASE SLN1"/>
    <property type="match status" value="1"/>
</dbReference>
<dbReference type="Pfam" id="PF00072">
    <property type="entry name" value="Response_reg"/>
    <property type="match status" value="1"/>
</dbReference>
<dbReference type="InterPro" id="IPR036890">
    <property type="entry name" value="HATPase_C_sf"/>
</dbReference>
<evidence type="ECO:0000259" key="10">
    <source>
        <dbReference type="PROSITE" id="PS50113"/>
    </source>
</evidence>
<dbReference type="InterPro" id="IPR036097">
    <property type="entry name" value="HisK_dim/P_sf"/>
</dbReference>
<evidence type="ECO:0000256" key="5">
    <source>
        <dbReference type="ARBA" id="ARBA00022777"/>
    </source>
</evidence>
<keyword evidence="3 6" id="KW-0597">Phosphoprotein</keyword>
<dbReference type="GO" id="GO:0009927">
    <property type="term" value="F:histidine phosphotransfer kinase activity"/>
    <property type="evidence" value="ECO:0007669"/>
    <property type="project" value="TreeGrafter"/>
</dbReference>
<accession>A0A517Z7M1</accession>
<keyword evidence="5 11" id="KW-0418">Kinase</keyword>
<dbReference type="InterPro" id="IPR004358">
    <property type="entry name" value="Sig_transdc_His_kin-like_C"/>
</dbReference>
<feature type="domain" description="PAC" evidence="10">
    <location>
        <begin position="272"/>
        <end position="324"/>
    </location>
</feature>
<dbReference type="Pfam" id="PF08447">
    <property type="entry name" value="PAS_3"/>
    <property type="match status" value="1"/>
</dbReference>
<dbReference type="SMART" id="SM00086">
    <property type="entry name" value="PAC"/>
    <property type="match status" value="2"/>
</dbReference>
<reference evidence="11 12" key="1">
    <citation type="submission" date="2019-02" db="EMBL/GenBank/DDBJ databases">
        <title>Deep-cultivation of Planctomycetes and their phenomic and genomic characterization uncovers novel biology.</title>
        <authorList>
            <person name="Wiegand S."/>
            <person name="Jogler M."/>
            <person name="Boedeker C."/>
            <person name="Pinto D."/>
            <person name="Vollmers J."/>
            <person name="Rivas-Marin E."/>
            <person name="Kohn T."/>
            <person name="Peeters S.H."/>
            <person name="Heuer A."/>
            <person name="Rast P."/>
            <person name="Oberbeckmann S."/>
            <person name="Bunk B."/>
            <person name="Jeske O."/>
            <person name="Meyerdierks A."/>
            <person name="Storesund J.E."/>
            <person name="Kallscheuer N."/>
            <person name="Luecker S."/>
            <person name="Lage O.M."/>
            <person name="Pohl T."/>
            <person name="Merkel B.J."/>
            <person name="Hornburger P."/>
            <person name="Mueller R.-W."/>
            <person name="Bruemmer F."/>
            <person name="Labrenz M."/>
            <person name="Spormann A.M."/>
            <person name="Op den Camp H."/>
            <person name="Overmann J."/>
            <person name="Amann R."/>
            <person name="Jetten M.S.M."/>
            <person name="Mascher T."/>
            <person name="Medema M.H."/>
            <person name="Devos D.P."/>
            <person name="Kaster A.-K."/>
            <person name="Ovreas L."/>
            <person name="Rohde M."/>
            <person name="Galperin M.Y."/>
            <person name="Jogler C."/>
        </authorList>
    </citation>
    <scope>NUCLEOTIDE SEQUENCE [LARGE SCALE GENOMIC DNA]</scope>
    <source>
        <strain evidence="11 12">Mal4</strain>
    </source>
</reference>
<evidence type="ECO:0000259" key="9">
    <source>
        <dbReference type="PROSITE" id="PS50112"/>
    </source>
</evidence>
<dbReference type="CDD" id="cd00130">
    <property type="entry name" value="PAS"/>
    <property type="match status" value="2"/>
</dbReference>
<dbReference type="PRINTS" id="PR00344">
    <property type="entry name" value="BCTRLSENSOR"/>
</dbReference>
<feature type="domain" description="Histidine kinase" evidence="7">
    <location>
        <begin position="484"/>
        <end position="705"/>
    </location>
</feature>
<feature type="domain" description="PAS" evidence="9">
    <location>
        <begin position="193"/>
        <end position="269"/>
    </location>
</feature>
<dbReference type="SUPFAM" id="SSF52172">
    <property type="entry name" value="CheY-like"/>
    <property type="match status" value="1"/>
</dbReference>
<dbReference type="Pfam" id="PF13185">
    <property type="entry name" value="GAF_2"/>
    <property type="match status" value="1"/>
</dbReference>
<evidence type="ECO:0000313" key="12">
    <source>
        <dbReference type="Proteomes" id="UP000320496"/>
    </source>
</evidence>
<dbReference type="PROSITE" id="PS50113">
    <property type="entry name" value="PAC"/>
    <property type="match status" value="2"/>
</dbReference>
<dbReference type="NCBIfam" id="TIGR00229">
    <property type="entry name" value="sensory_box"/>
    <property type="match status" value="2"/>
</dbReference>
<dbReference type="EMBL" id="CP036275">
    <property type="protein sequence ID" value="QDU38483.1"/>
    <property type="molecule type" value="Genomic_DNA"/>
</dbReference>
<dbReference type="SUPFAM" id="SSF55785">
    <property type="entry name" value="PYP-like sensor domain (PAS domain)"/>
    <property type="match status" value="2"/>
</dbReference>
<dbReference type="InterPro" id="IPR013655">
    <property type="entry name" value="PAS_fold_3"/>
</dbReference>
<dbReference type="InterPro" id="IPR003594">
    <property type="entry name" value="HATPase_dom"/>
</dbReference>
<dbReference type="Pfam" id="PF00512">
    <property type="entry name" value="HisKA"/>
    <property type="match status" value="1"/>
</dbReference>
<dbReference type="InterPro" id="IPR000700">
    <property type="entry name" value="PAS-assoc_C"/>
</dbReference>
<name>A0A517Z7M1_9PLAN</name>
<dbReference type="PROSITE" id="PS50110">
    <property type="entry name" value="RESPONSE_REGULATORY"/>
    <property type="match status" value="1"/>
</dbReference>
<proteinExistence type="predicted"/>
<dbReference type="SUPFAM" id="SSF47384">
    <property type="entry name" value="Homodimeric domain of signal transducing histidine kinase"/>
    <property type="match status" value="1"/>
</dbReference>
<feature type="domain" description="PAC" evidence="10">
    <location>
        <begin position="414"/>
        <end position="466"/>
    </location>
</feature>
<dbReference type="SMART" id="SM00387">
    <property type="entry name" value="HATPase_c"/>
    <property type="match status" value="1"/>
</dbReference>
<dbReference type="InterPro" id="IPR003661">
    <property type="entry name" value="HisK_dim/P_dom"/>
</dbReference>
<dbReference type="SUPFAM" id="SSF55781">
    <property type="entry name" value="GAF domain-like"/>
    <property type="match status" value="1"/>
</dbReference>
<dbReference type="RefSeq" id="WP_145369758.1">
    <property type="nucleotide sequence ID" value="NZ_CP036275.1"/>
</dbReference>
<dbReference type="FunFam" id="3.30.565.10:FF:000010">
    <property type="entry name" value="Sensor histidine kinase RcsC"/>
    <property type="match status" value="1"/>
</dbReference>
<dbReference type="PROSITE" id="PS50109">
    <property type="entry name" value="HIS_KIN"/>
    <property type="match status" value="1"/>
</dbReference>
<dbReference type="Gene3D" id="3.30.450.20">
    <property type="entry name" value="PAS domain"/>
    <property type="match status" value="2"/>
</dbReference>
<feature type="domain" description="PAS" evidence="9">
    <location>
        <begin position="341"/>
        <end position="371"/>
    </location>
</feature>
<dbReference type="Proteomes" id="UP000320496">
    <property type="component" value="Chromosome"/>
</dbReference>
<dbReference type="CDD" id="cd17546">
    <property type="entry name" value="REC_hyHK_CKI1_RcsC-like"/>
    <property type="match status" value="1"/>
</dbReference>
<dbReference type="PROSITE" id="PS50112">
    <property type="entry name" value="PAS"/>
    <property type="match status" value="2"/>
</dbReference>
<dbReference type="Pfam" id="PF13426">
    <property type="entry name" value="PAS_9"/>
    <property type="match status" value="1"/>
</dbReference>
<dbReference type="CDD" id="cd00082">
    <property type="entry name" value="HisKA"/>
    <property type="match status" value="1"/>
</dbReference>
<evidence type="ECO:0000256" key="3">
    <source>
        <dbReference type="ARBA" id="ARBA00022553"/>
    </source>
</evidence>
<evidence type="ECO:0000259" key="8">
    <source>
        <dbReference type="PROSITE" id="PS50110"/>
    </source>
</evidence>
<dbReference type="InterPro" id="IPR011006">
    <property type="entry name" value="CheY-like_superfamily"/>
</dbReference>
<evidence type="ECO:0000256" key="2">
    <source>
        <dbReference type="ARBA" id="ARBA00012438"/>
    </source>
</evidence>
<dbReference type="SUPFAM" id="SSF55874">
    <property type="entry name" value="ATPase domain of HSP90 chaperone/DNA topoisomerase II/histidine kinase"/>
    <property type="match status" value="1"/>
</dbReference>
<dbReference type="SMART" id="SM00091">
    <property type="entry name" value="PAS"/>
    <property type="match status" value="2"/>
</dbReference>
<sequence length="855" mass="94141">MSRTPEATSAESLLEAVDDLLSRLASERPCDELFTTLLQHTLKLTQSRFGLVGEVCSSGDDPGRLHLRAAASDGVIWSSGAKGNSDAAGPVSPDAVADLFRQTIEEGAITRLPSSPADGVAQLGDIPLENSLGLPLTSGGKTVGLIVLGNRPGGFDNNFGDAITPLLHVSACLIRARQSREQHDDDVDRLRVSEEHFRSLVNNIPGVTYRCEYDGEQWITRYVSDVSESLAGYPSSLFIDQPLERYYSIVYPEDIPSVRNALTKVEEECIADPVEHRLIRKDGEIIWVRSRSNVVCDLDGRPRWLNGVVIDITDRKQTEQSLAQVNALKEAVINAASEVSIISTDREGKVTLFNRGAERLLGYTADEVVGRATPALFHLESEVNRRSAELSAQLGERIEGFRTFIAVAERNGSDDRVWMYVRKDGSCVPVRVVVTPIRDEQNETQGYLGIAVDITTTQLIEEQLRHAKTTAEMANQLKSRFLAHMSHEIRTPLAAVIGVAEILEEEARSERDRKSASLIIANGRHLLELINGILDLSKIEAGRLQIESIVCHPARLVRDASDLLQLQARQKGLELKLDLDKSFAAPVVTDPTRVRQILLNLMGNAIKFTPSGRVIIRGKQQIRDDGAPWLVIDVIDTGIGLDKEQVKRLFQPFEQADTSTTRRFGGTGLGLSVSRRLAELLGGDLTVESSPGEGSRFTLAIPVTFAEQPARVEPEPATAPTVSASWSGRRFLVAEDGQVNQHLLRYRLSQRGGEVDVVEDGKAAVHQVLTAEETGDGYDLVLMDIEMPEMDGHQATRELRRSGFRKPIIALTANAMSGDRERCLQAGCDGYLTKPIDWRRFEDIIQSQLKQPARS</sequence>
<dbReference type="SMART" id="SM00448">
    <property type="entry name" value="REC"/>
    <property type="match status" value="1"/>
</dbReference>
<protein>
    <recommendedName>
        <fullName evidence="2">histidine kinase</fullName>
        <ecNumber evidence="2">2.7.13.3</ecNumber>
    </recommendedName>
</protein>
<dbReference type="KEGG" id="mri:Mal4_28110"/>
<dbReference type="Gene3D" id="3.40.50.2300">
    <property type="match status" value="1"/>
</dbReference>
<dbReference type="EC" id="2.7.13.3" evidence="2"/>
<dbReference type="Gene3D" id="1.10.287.130">
    <property type="match status" value="1"/>
</dbReference>
<dbReference type="Gene3D" id="3.30.450.40">
    <property type="match status" value="1"/>
</dbReference>
<dbReference type="Gene3D" id="3.30.565.10">
    <property type="entry name" value="Histidine kinase-like ATPase, C-terminal domain"/>
    <property type="match status" value="1"/>
</dbReference>
<feature type="domain" description="Response regulatory" evidence="8">
    <location>
        <begin position="730"/>
        <end position="849"/>
    </location>
</feature>
<feature type="modified residue" description="4-aspartylphosphate" evidence="6">
    <location>
        <position position="784"/>
    </location>
</feature>
<dbReference type="Pfam" id="PF02518">
    <property type="entry name" value="HATPase_c"/>
    <property type="match status" value="1"/>
</dbReference>
<dbReference type="PANTHER" id="PTHR43047">
    <property type="entry name" value="TWO-COMPONENT HISTIDINE PROTEIN KINASE"/>
    <property type="match status" value="1"/>
</dbReference>
<dbReference type="InterPro" id="IPR029016">
    <property type="entry name" value="GAF-like_dom_sf"/>
</dbReference>
<dbReference type="AlphaFoldDB" id="A0A517Z7M1"/>
<comment type="catalytic activity">
    <reaction evidence="1">
        <text>ATP + protein L-histidine = ADP + protein N-phospho-L-histidine.</text>
        <dbReference type="EC" id="2.7.13.3"/>
    </reaction>
</comment>
<dbReference type="GO" id="GO:0000155">
    <property type="term" value="F:phosphorelay sensor kinase activity"/>
    <property type="evidence" value="ECO:0007669"/>
    <property type="project" value="InterPro"/>
</dbReference>
<dbReference type="InterPro" id="IPR001789">
    <property type="entry name" value="Sig_transdc_resp-reg_receiver"/>
</dbReference>
<evidence type="ECO:0000256" key="4">
    <source>
        <dbReference type="ARBA" id="ARBA00022679"/>
    </source>
</evidence>
<dbReference type="SMART" id="SM00388">
    <property type="entry name" value="HisKA"/>
    <property type="match status" value="1"/>
</dbReference>
<dbReference type="InterPro" id="IPR003018">
    <property type="entry name" value="GAF"/>
</dbReference>